<accession>A0A380U100</accession>
<dbReference type="AlphaFoldDB" id="A0A380U100"/>
<organism evidence="1 2">
    <name type="scientific">Actinobacillus lignieresii</name>
    <dbReference type="NCBI Taxonomy" id="720"/>
    <lineage>
        <taxon>Bacteria</taxon>
        <taxon>Pseudomonadati</taxon>
        <taxon>Pseudomonadota</taxon>
        <taxon>Gammaproteobacteria</taxon>
        <taxon>Pasteurellales</taxon>
        <taxon>Pasteurellaceae</taxon>
        <taxon>Actinobacillus</taxon>
    </lineage>
</organism>
<evidence type="ECO:0000313" key="1">
    <source>
        <dbReference type="EMBL" id="SUT94556.1"/>
    </source>
</evidence>
<dbReference type="PROSITE" id="PS51257">
    <property type="entry name" value="PROKAR_LIPOPROTEIN"/>
    <property type="match status" value="1"/>
</dbReference>
<dbReference type="Proteomes" id="UP000254253">
    <property type="component" value="Unassembled WGS sequence"/>
</dbReference>
<name>A0A380U100_ACTLI</name>
<proteinExistence type="predicted"/>
<sequence length="150" mass="16502">MPFLIKKKIAVICSISMLAVVGCKPLEAPVEQVQRVQFVNKLVPTAIKPTEKISVVKSQTATEFLCKDDVVIKVQRYQPKKDTKSKRRTNANQAIALTYGNAKHTLSPVVAKVGGKKYSNIRWTWFEGLDGIAVLSDNSGNILASDCKAK</sequence>
<keyword evidence="2" id="KW-1185">Reference proteome</keyword>
<dbReference type="EMBL" id="UFRN01000002">
    <property type="protein sequence ID" value="SUT94556.1"/>
    <property type="molecule type" value="Genomic_DNA"/>
</dbReference>
<protein>
    <submittedName>
        <fullName evidence="1">Opacity associated protein B</fullName>
    </submittedName>
</protein>
<dbReference type="PIRSF" id="PIRSF007352">
    <property type="entry name" value="OapB"/>
    <property type="match status" value="1"/>
</dbReference>
<evidence type="ECO:0000313" key="2">
    <source>
        <dbReference type="Proteomes" id="UP000254253"/>
    </source>
</evidence>
<gene>
    <name evidence="1" type="primary">oapB</name>
    <name evidence="1" type="ORF">NCTC4191_01621</name>
</gene>
<dbReference type="InterPro" id="IPR012097">
    <property type="entry name" value="OapB"/>
</dbReference>
<reference evidence="1 2" key="1">
    <citation type="submission" date="2018-06" db="EMBL/GenBank/DDBJ databases">
        <authorList>
            <consortium name="Pathogen Informatics"/>
            <person name="Doyle S."/>
        </authorList>
    </citation>
    <scope>NUCLEOTIDE SEQUENCE [LARGE SCALE GENOMIC DNA]</scope>
    <source>
        <strain evidence="1 2">NCTC4191</strain>
    </source>
</reference>